<dbReference type="Gene3D" id="3.40.50.150">
    <property type="entry name" value="Vaccinia Virus protein VP39"/>
    <property type="match status" value="1"/>
</dbReference>
<keyword evidence="1" id="KW-0949">S-adenosyl-L-methionine</keyword>
<comment type="caution">
    <text evidence="3">The sequence shown here is derived from an EMBL/GenBank/DDBJ whole genome shotgun (WGS) entry which is preliminary data.</text>
</comment>
<dbReference type="Proteomes" id="UP000734854">
    <property type="component" value="Unassembled WGS sequence"/>
</dbReference>
<evidence type="ECO:0000313" key="3">
    <source>
        <dbReference type="EMBL" id="KAG6502506.1"/>
    </source>
</evidence>
<accession>A0A8J5G911</accession>
<dbReference type="AlphaFoldDB" id="A0A8J5G911"/>
<keyword evidence="2" id="KW-0472">Membrane</keyword>
<dbReference type="EMBL" id="JACMSC010000010">
    <property type="protein sequence ID" value="KAG6502506.1"/>
    <property type="molecule type" value="Genomic_DNA"/>
</dbReference>
<evidence type="ECO:0000256" key="2">
    <source>
        <dbReference type="SAM" id="Phobius"/>
    </source>
</evidence>
<evidence type="ECO:0000313" key="4">
    <source>
        <dbReference type="Proteomes" id="UP000734854"/>
    </source>
</evidence>
<dbReference type="InterPro" id="IPR025799">
    <property type="entry name" value="Arg_MeTrfase"/>
</dbReference>
<name>A0A8J5G911_ZINOF</name>
<keyword evidence="2" id="KW-0812">Transmembrane</keyword>
<keyword evidence="4" id="KW-1185">Reference proteome</keyword>
<dbReference type="SUPFAM" id="SSF53335">
    <property type="entry name" value="S-adenosyl-L-methionine-dependent methyltransferases"/>
    <property type="match status" value="1"/>
</dbReference>
<sequence>MDILTVTSDYLYLMIALLSSILLIHHILSIVITVLKGKVEDIELPVAHVDVIMSEWMGYFLLFENMLNTVLYAHDKWLYNCS</sequence>
<proteinExistence type="predicted"/>
<dbReference type="PANTHER" id="PTHR11006">
    <property type="entry name" value="PROTEIN ARGININE N-METHYLTRANSFERASE"/>
    <property type="match status" value="1"/>
</dbReference>
<dbReference type="PANTHER" id="PTHR11006:SF53">
    <property type="entry name" value="PROTEIN ARGININE N-METHYLTRANSFERASE 3"/>
    <property type="match status" value="1"/>
</dbReference>
<organism evidence="3 4">
    <name type="scientific">Zingiber officinale</name>
    <name type="common">Ginger</name>
    <name type="synonym">Amomum zingiber</name>
    <dbReference type="NCBI Taxonomy" id="94328"/>
    <lineage>
        <taxon>Eukaryota</taxon>
        <taxon>Viridiplantae</taxon>
        <taxon>Streptophyta</taxon>
        <taxon>Embryophyta</taxon>
        <taxon>Tracheophyta</taxon>
        <taxon>Spermatophyta</taxon>
        <taxon>Magnoliopsida</taxon>
        <taxon>Liliopsida</taxon>
        <taxon>Zingiberales</taxon>
        <taxon>Zingiberaceae</taxon>
        <taxon>Zingiber</taxon>
    </lineage>
</organism>
<dbReference type="InterPro" id="IPR029063">
    <property type="entry name" value="SAM-dependent_MTases_sf"/>
</dbReference>
<evidence type="ECO:0000256" key="1">
    <source>
        <dbReference type="ARBA" id="ARBA00022691"/>
    </source>
</evidence>
<feature type="transmembrane region" description="Helical" evidence="2">
    <location>
        <begin position="12"/>
        <end position="35"/>
    </location>
</feature>
<dbReference type="GO" id="GO:0016274">
    <property type="term" value="F:protein-arginine N-methyltransferase activity"/>
    <property type="evidence" value="ECO:0007669"/>
    <property type="project" value="InterPro"/>
</dbReference>
<dbReference type="GO" id="GO:0005634">
    <property type="term" value="C:nucleus"/>
    <property type="evidence" value="ECO:0007669"/>
    <property type="project" value="TreeGrafter"/>
</dbReference>
<gene>
    <name evidence="3" type="ORF">ZIOFF_034787</name>
</gene>
<dbReference type="GO" id="GO:0042054">
    <property type="term" value="F:histone methyltransferase activity"/>
    <property type="evidence" value="ECO:0007669"/>
    <property type="project" value="TreeGrafter"/>
</dbReference>
<protein>
    <submittedName>
        <fullName evidence="3">Uncharacterized protein</fullName>
    </submittedName>
</protein>
<keyword evidence="2" id="KW-1133">Transmembrane helix</keyword>
<reference evidence="3 4" key="1">
    <citation type="submission" date="2020-08" db="EMBL/GenBank/DDBJ databases">
        <title>Plant Genome Project.</title>
        <authorList>
            <person name="Zhang R.-G."/>
        </authorList>
    </citation>
    <scope>NUCLEOTIDE SEQUENCE [LARGE SCALE GENOMIC DNA]</scope>
    <source>
        <tissue evidence="3">Rhizome</tissue>
    </source>
</reference>